<gene>
    <name evidence="1" type="ORF">GX50_01697</name>
</gene>
<comment type="caution">
    <text evidence="1">The sequence shown here is derived from an EMBL/GenBank/DDBJ whole genome shotgun (WGS) entry which is preliminary data.</text>
</comment>
<dbReference type="VEuPathDB" id="FungiDB:EMCG_05277"/>
<dbReference type="EMBL" id="PDND01000021">
    <property type="protein sequence ID" value="PGH35482.1"/>
    <property type="molecule type" value="Genomic_DNA"/>
</dbReference>
<organism evidence="1 2">
    <name type="scientific">[Emmonsia] crescens</name>
    <dbReference type="NCBI Taxonomy" id="73230"/>
    <lineage>
        <taxon>Eukaryota</taxon>
        <taxon>Fungi</taxon>
        <taxon>Dikarya</taxon>
        <taxon>Ascomycota</taxon>
        <taxon>Pezizomycotina</taxon>
        <taxon>Eurotiomycetes</taxon>
        <taxon>Eurotiomycetidae</taxon>
        <taxon>Onygenales</taxon>
        <taxon>Ajellomycetaceae</taxon>
        <taxon>Emergomyces</taxon>
    </lineage>
</organism>
<protein>
    <submittedName>
        <fullName evidence="1">Uncharacterized protein</fullName>
    </submittedName>
</protein>
<dbReference type="AlphaFoldDB" id="A0A2B7ZR59"/>
<reference evidence="1 2" key="1">
    <citation type="submission" date="2017-10" db="EMBL/GenBank/DDBJ databases">
        <title>Comparative genomics in systemic dimorphic fungi from Ajellomycetaceae.</title>
        <authorList>
            <person name="Munoz J.F."/>
            <person name="Mcewen J.G."/>
            <person name="Clay O.K."/>
            <person name="Cuomo C.A."/>
        </authorList>
    </citation>
    <scope>NUCLEOTIDE SEQUENCE [LARGE SCALE GENOMIC DNA]</scope>
    <source>
        <strain evidence="1 2">UAMH4076</strain>
    </source>
</reference>
<sequence length="154" mass="17035">MADFQGAPFLASSQSRIGDLEDATSQEAKQTIDAPRIIGLHALLNRPLGNSSDFSIEDGEGDPFVKGELREKTENSHTNKPCVRCQMLKIQCQTNENDSSGVCRACQEVSKQQINGFPCFSYQITECTLYRTGTGPGLERTSRWSKVELKDITD</sequence>
<keyword evidence="2" id="KW-1185">Reference proteome</keyword>
<accession>A0A2B7ZR59</accession>
<dbReference type="Proteomes" id="UP000226031">
    <property type="component" value="Unassembled WGS sequence"/>
</dbReference>
<evidence type="ECO:0000313" key="1">
    <source>
        <dbReference type="EMBL" id="PGH35482.1"/>
    </source>
</evidence>
<evidence type="ECO:0000313" key="2">
    <source>
        <dbReference type="Proteomes" id="UP000226031"/>
    </source>
</evidence>
<proteinExistence type="predicted"/>
<dbReference type="STRING" id="73230.A0A2B7ZR59"/>
<name>A0A2B7ZR59_9EURO</name>